<evidence type="ECO:0000256" key="7">
    <source>
        <dbReference type="ARBA" id="ARBA00047925"/>
    </source>
</evidence>
<feature type="binding site" evidence="8">
    <location>
        <position position="150"/>
    </location>
    <ligand>
        <name>NAD(+)</name>
        <dbReference type="ChEBI" id="CHEBI:57540"/>
    </ligand>
</feature>
<comment type="function">
    <text evidence="8">Involved in the regulation of the intracellular balance of NAD and NADP, and is a key enzyme in the biosynthesis of NADP. Catalyzes specifically the phosphorylation on 2'-hydroxyl of the adenosine moiety of NAD to yield NADP.</text>
</comment>
<dbReference type="PANTHER" id="PTHR20275">
    <property type="entry name" value="NAD KINASE"/>
    <property type="match status" value="1"/>
</dbReference>
<dbReference type="NCBIfam" id="NF003424">
    <property type="entry name" value="PRK04885.1"/>
    <property type="match status" value="1"/>
</dbReference>
<feature type="binding site" evidence="8">
    <location>
        <begin position="124"/>
        <end position="125"/>
    </location>
    <ligand>
        <name>NAD(+)</name>
        <dbReference type="ChEBI" id="CHEBI:57540"/>
    </ligand>
</feature>
<evidence type="ECO:0000256" key="4">
    <source>
        <dbReference type="ARBA" id="ARBA00022840"/>
    </source>
</evidence>
<comment type="subcellular location">
    <subcellularLocation>
        <location evidence="8">Cytoplasm</location>
    </subcellularLocation>
</comment>
<keyword evidence="1 8" id="KW-0808">Transferase</keyword>
<keyword evidence="8" id="KW-0963">Cytoplasm</keyword>
<dbReference type="SUPFAM" id="SSF111331">
    <property type="entry name" value="NAD kinase/diacylglycerol kinase-like"/>
    <property type="match status" value="1"/>
</dbReference>
<comment type="similarity">
    <text evidence="8">Belongs to the NAD kinase family.</text>
</comment>
<gene>
    <name evidence="8" type="primary">nadK</name>
    <name evidence="9" type="ORF">QP433_06205</name>
</gene>
<dbReference type="GO" id="GO:0046872">
    <property type="term" value="F:metal ion binding"/>
    <property type="evidence" value="ECO:0007669"/>
    <property type="project" value="UniProtKB-UniRule"/>
</dbReference>
<keyword evidence="2 8" id="KW-0547">Nucleotide-binding</keyword>
<dbReference type="InterPro" id="IPR017438">
    <property type="entry name" value="ATP-NAD_kinase_N"/>
</dbReference>
<dbReference type="InterPro" id="IPR016064">
    <property type="entry name" value="NAD/diacylglycerol_kinase_sf"/>
</dbReference>
<dbReference type="RefSeq" id="WP_285066049.1">
    <property type="nucleotide sequence ID" value="NZ_JASOOE010000010.1"/>
</dbReference>
<evidence type="ECO:0000256" key="8">
    <source>
        <dbReference type="HAMAP-Rule" id="MF_00361"/>
    </source>
</evidence>
<feature type="active site" description="Proton acceptor" evidence="8">
    <location>
        <position position="48"/>
    </location>
</feature>
<keyword evidence="6 8" id="KW-0520">NAD</keyword>
<name>A0AAJ1Q4K8_9LACT</name>
<dbReference type="Pfam" id="PF20143">
    <property type="entry name" value="NAD_kinase_C"/>
    <property type="match status" value="1"/>
</dbReference>
<evidence type="ECO:0000256" key="2">
    <source>
        <dbReference type="ARBA" id="ARBA00022741"/>
    </source>
</evidence>
<dbReference type="HAMAP" id="MF_00361">
    <property type="entry name" value="NAD_kinase"/>
    <property type="match status" value="1"/>
</dbReference>
<dbReference type="EC" id="2.7.1.23" evidence="8"/>
<feature type="binding site" evidence="8">
    <location>
        <position position="187"/>
    </location>
    <ligand>
        <name>NAD(+)</name>
        <dbReference type="ChEBI" id="CHEBI:57540"/>
    </ligand>
</feature>
<dbReference type="GO" id="GO:0006741">
    <property type="term" value="P:NADP+ biosynthetic process"/>
    <property type="evidence" value="ECO:0007669"/>
    <property type="project" value="UniProtKB-UniRule"/>
</dbReference>
<dbReference type="Gene3D" id="3.40.50.10330">
    <property type="entry name" value="Probable inorganic polyphosphate/atp-NAD kinase, domain 1"/>
    <property type="match status" value="1"/>
</dbReference>
<dbReference type="InterPro" id="IPR002504">
    <property type="entry name" value="NADK"/>
</dbReference>
<reference evidence="9" key="1">
    <citation type="submission" date="2023-05" db="EMBL/GenBank/DDBJ databases">
        <title>Cataloging the Phylogenetic Diversity of Human Bladder Bacteria.</title>
        <authorList>
            <person name="Du J."/>
        </authorList>
    </citation>
    <scope>NUCLEOTIDE SEQUENCE</scope>
    <source>
        <strain evidence="9">UMB1231</strain>
    </source>
</reference>
<dbReference type="GO" id="GO:0005524">
    <property type="term" value="F:ATP binding"/>
    <property type="evidence" value="ECO:0007669"/>
    <property type="project" value="UniProtKB-KW"/>
</dbReference>
<dbReference type="GO" id="GO:0019674">
    <property type="term" value="P:NAD+ metabolic process"/>
    <property type="evidence" value="ECO:0007669"/>
    <property type="project" value="InterPro"/>
</dbReference>
<dbReference type="EMBL" id="JASOOE010000010">
    <property type="protein sequence ID" value="MDK7187568.1"/>
    <property type="molecule type" value="Genomic_DNA"/>
</dbReference>
<protein>
    <recommendedName>
        <fullName evidence="8">NAD kinase</fullName>
        <ecNumber evidence="8">2.7.1.23</ecNumber>
    </recommendedName>
    <alternativeName>
        <fullName evidence="8">ATP-dependent NAD kinase</fullName>
    </alternativeName>
</protein>
<evidence type="ECO:0000256" key="1">
    <source>
        <dbReference type="ARBA" id="ARBA00022679"/>
    </source>
</evidence>
<dbReference type="Pfam" id="PF01513">
    <property type="entry name" value="NAD_kinase"/>
    <property type="match status" value="1"/>
</dbReference>
<comment type="catalytic activity">
    <reaction evidence="7 8">
        <text>NAD(+) + ATP = ADP + NADP(+) + H(+)</text>
        <dbReference type="Rhea" id="RHEA:18629"/>
        <dbReference type="ChEBI" id="CHEBI:15378"/>
        <dbReference type="ChEBI" id="CHEBI:30616"/>
        <dbReference type="ChEBI" id="CHEBI:57540"/>
        <dbReference type="ChEBI" id="CHEBI:58349"/>
        <dbReference type="ChEBI" id="CHEBI:456216"/>
        <dbReference type="EC" id="2.7.1.23"/>
    </reaction>
</comment>
<keyword evidence="3 8" id="KW-0418">Kinase</keyword>
<dbReference type="InterPro" id="IPR017437">
    <property type="entry name" value="ATP-NAD_kinase_PpnK-typ_C"/>
</dbReference>
<dbReference type="Gene3D" id="2.60.200.30">
    <property type="entry name" value="Probable inorganic polyphosphate/atp-NAD kinase, domain 2"/>
    <property type="match status" value="1"/>
</dbReference>
<sequence length="282" mass="32193">MKKIAIYRNSHTASIQLANKVKEKLVQAGFICQEGLLNPDYVLSIGGDGTLLGAFHAYEDHMDRVQFLGLHTGHLGFYTDWLPDELDRMIDSLVQNRMKETSYPLLEVKLYFQDQTIERHLALNEVALRSFGKTMVCDVSIKDVFFETFRGDGLCVATPTGSTGLNKSLGGAVLHPCVEAIQMTEMASVNNRLFRTLASPIILPKQEWLDLYPQEADVPLSLSIDHLFRDRCQIERLRLQMAQERVHFVYAKHLHYWDRVEASFIGHRQVDKSPLQGDKSWN</sequence>
<comment type="caution">
    <text evidence="9">The sequence shown here is derived from an EMBL/GenBank/DDBJ whole genome shotgun (WGS) entry which is preliminary data.</text>
</comment>
<evidence type="ECO:0000313" key="9">
    <source>
        <dbReference type="EMBL" id="MDK7187568.1"/>
    </source>
</evidence>
<accession>A0AAJ1Q4K8</accession>
<dbReference type="AlphaFoldDB" id="A0AAJ1Q4K8"/>
<dbReference type="GO" id="GO:0051287">
    <property type="term" value="F:NAD binding"/>
    <property type="evidence" value="ECO:0007669"/>
    <property type="project" value="UniProtKB-ARBA"/>
</dbReference>
<keyword evidence="5 8" id="KW-0521">NADP</keyword>
<keyword evidence="4 8" id="KW-0067">ATP-binding</keyword>
<comment type="cofactor">
    <cofactor evidence="8">
        <name>a divalent metal cation</name>
        <dbReference type="ChEBI" id="CHEBI:60240"/>
    </cofactor>
</comment>
<evidence type="ECO:0000313" key="10">
    <source>
        <dbReference type="Proteomes" id="UP001229251"/>
    </source>
</evidence>
<evidence type="ECO:0000256" key="5">
    <source>
        <dbReference type="ARBA" id="ARBA00022857"/>
    </source>
</evidence>
<evidence type="ECO:0000256" key="6">
    <source>
        <dbReference type="ARBA" id="ARBA00023027"/>
    </source>
</evidence>
<dbReference type="Proteomes" id="UP001229251">
    <property type="component" value="Unassembled WGS sequence"/>
</dbReference>
<dbReference type="GO" id="GO:0005737">
    <property type="term" value="C:cytoplasm"/>
    <property type="evidence" value="ECO:0007669"/>
    <property type="project" value="UniProtKB-SubCell"/>
</dbReference>
<evidence type="ECO:0000256" key="3">
    <source>
        <dbReference type="ARBA" id="ARBA00022777"/>
    </source>
</evidence>
<comment type="caution">
    <text evidence="8">Lacks conserved residue(s) required for the propagation of feature annotation.</text>
</comment>
<proteinExistence type="inferred from homology"/>
<dbReference type="PANTHER" id="PTHR20275:SF0">
    <property type="entry name" value="NAD KINASE"/>
    <property type="match status" value="1"/>
</dbReference>
<feature type="binding site" evidence="8">
    <location>
        <begin position="48"/>
        <end position="49"/>
    </location>
    <ligand>
        <name>NAD(+)</name>
        <dbReference type="ChEBI" id="CHEBI:57540"/>
    </ligand>
</feature>
<feature type="binding site" evidence="8">
    <location>
        <position position="152"/>
    </location>
    <ligand>
        <name>NAD(+)</name>
        <dbReference type="ChEBI" id="CHEBI:57540"/>
    </ligand>
</feature>
<organism evidence="9 10">
    <name type="scientific">Facklamia hominis</name>
    <dbReference type="NCBI Taxonomy" id="178214"/>
    <lineage>
        <taxon>Bacteria</taxon>
        <taxon>Bacillati</taxon>
        <taxon>Bacillota</taxon>
        <taxon>Bacilli</taxon>
        <taxon>Lactobacillales</taxon>
        <taxon>Aerococcaceae</taxon>
        <taxon>Facklamia</taxon>
    </lineage>
</organism>
<dbReference type="GO" id="GO:0003951">
    <property type="term" value="F:NAD+ kinase activity"/>
    <property type="evidence" value="ECO:0007669"/>
    <property type="project" value="UniProtKB-UniRule"/>
</dbReference>